<comment type="caution">
    <text evidence="1">The sequence shown here is derived from an EMBL/GenBank/DDBJ whole genome shotgun (WGS) entry which is preliminary data.</text>
</comment>
<gene>
    <name evidence="1" type="ORF">LCGC14_2933600</name>
</gene>
<name>A0A0F8XK29_9ZZZZ</name>
<protein>
    <submittedName>
        <fullName evidence="1">Uncharacterized protein</fullName>
    </submittedName>
</protein>
<organism evidence="1">
    <name type="scientific">marine sediment metagenome</name>
    <dbReference type="NCBI Taxonomy" id="412755"/>
    <lineage>
        <taxon>unclassified sequences</taxon>
        <taxon>metagenomes</taxon>
        <taxon>ecological metagenomes</taxon>
    </lineage>
</organism>
<proteinExistence type="predicted"/>
<dbReference type="EMBL" id="LAZR01058627">
    <property type="protein sequence ID" value="KKK69482.1"/>
    <property type="molecule type" value="Genomic_DNA"/>
</dbReference>
<evidence type="ECO:0000313" key="1">
    <source>
        <dbReference type="EMBL" id="KKK69482.1"/>
    </source>
</evidence>
<accession>A0A0F8XK29</accession>
<dbReference type="AlphaFoldDB" id="A0A0F8XK29"/>
<sequence>MGVETAVVGGTVAAGGGTALLAGGSTAAAIAAANLAAASAAVGATALMATTVGAGVSAGAGLSAAALPGVGATPGVVGFAGAGTSGGLLSATEVATLAPSHVGIFAKTSAFLASPKGLALQAGFTGISTTGQGFAQSREAKAAAGFADFRARGALLEGRRKAVVELERVNKEQARQFAAIGASGILPSGSATTSALETGRKGLANVELIQLGAQIDSRAAMLQAENLRRRGRVAILGGFVSGSSRAARLISLGNR</sequence>
<reference evidence="1" key="1">
    <citation type="journal article" date="2015" name="Nature">
        <title>Complex archaea that bridge the gap between prokaryotes and eukaryotes.</title>
        <authorList>
            <person name="Spang A."/>
            <person name="Saw J.H."/>
            <person name="Jorgensen S.L."/>
            <person name="Zaremba-Niedzwiedzka K."/>
            <person name="Martijn J."/>
            <person name="Lind A.E."/>
            <person name="van Eijk R."/>
            <person name="Schleper C."/>
            <person name="Guy L."/>
            <person name="Ettema T.J."/>
        </authorList>
    </citation>
    <scope>NUCLEOTIDE SEQUENCE</scope>
</reference>